<keyword evidence="1" id="KW-0479">Metal-binding</keyword>
<sequence length="148" mass="16320">MHVAAYCFGGLASNANTLPLKRRSLWFTKYKENELRASSIYNGVDLTEPVVDFTAFSTDEALDEDVVIWVNAGFIHVPGNEDIPHTPNTGSQVGLILRPQNFFPQTPDGPTNAGYVFTTDMEEWINGYVESPHPDCELTNASVVNVAN</sequence>
<dbReference type="Gene3D" id="2.70.98.20">
    <property type="entry name" value="Copper amine oxidase, catalytic domain"/>
    <property type="match status" value="1"/>
</dbReference>
<evidence type="ECO:0000256" key="1">
    <source>
        <dbReference type="RuleBase" id="RU000672"/>
    </source>
</evidence>
<evidence type="ECO:0000313" key="4">
    <source>
        <dbReference type="Proteomes" id="UP001651158"/>
    </source>
</evidence>
<keyword evidence="4" id="KW-1185">Reference proteome</keyword>
<comment type="cofactor">
    <cofactor evidence="1">
        <name>Cu cation</name>
        <dbReference type="ChEBI" id="CHEBI:23378"/>
    </cofactor>
    <text evidence="1">Contains 1 topaquinone per subunit.</text>
</comment>
<dbReference type="EC" id="1.4.3.-" evidence="1"/>
<dbReference type="InterPro" id="IPR036460">
    <property type="entry name" value="Cu_amine_oxidase_C_sf"/>
</dbReference>
<protein>
    <recommendedName>
        <fullName evidence="1">Amine oxidase</fullName>
        <ecNumber evidence="1">1.4.3.-</ecNumber>
    </recommendedName>
</protein>
<comment type="similarity">
    <text evidence="1">Belongs to the copper/topaquinone oxidase family.</text>
</comment>
<evidence type="ECO:0000259" key="2">
    <source>
        <dbReference type="Pfam" id="PF01179"/>
    </source>
</evidence>
<comment type="PTM">
    <text evidence="1">Topaquinone (TPQ) is generated by copper-dependent autoxidation of a specific tyrosyl residue.</text>
</comment>
<dbReference type="PANTHER" id="PTHR10638">
    <property type="entry name" value="COPPER AMINE OXIDASE"/>
    <property type="match status" value="1"/>
</dbReference>
<proteinExistence type="inferred from homology"/>
<gene>
    <name evidence="3" type="ORF">TcWFU_010143</name>
</gene>
<reference evidence="3 4" key="1">
    <citation type="journal article" date="2022" name="Front. Cell. Infect. Microbiol.">
        <title>The Genomes of Two Strains of Taenia crassiceps the Animal Model for the Study of Human Cysticercosis.</title>
        <authorList>
            <person name="Bobes R.J."/>
            <person name="Estrada K."/>
            <person name="Rios-Valencia D.G."/>
            <person name="Calderon-Gallegos A."/>
            <person name="de la Torre P."/>
            <person name="Carrero J.C."/>
            <person name="Sanchez-Flores A."/>
            <person name="Laclette J.P."/>
        </authorList>
    </citation>
    <scope>NUCLEOTIDE SEQUENCE [LARGE SCALE GENOMIC DNA]</scope>
    <source>
        <strain evidence="3">WFUcys</strain>
    </source>
</reference>
<dbReference type="InterPro" id="IPR015798">
    <property type="entry name" value="Cu_amine_oxidase_C"/>
</dbReference>
<dbReference type="EMBL" id="JAKROA010000005">
    <property type="protein sequence ID" value="KAL5107173.1"/>
    <property type="molecule type" value="Genomic_DNA"/>
</dbReference>
<dbReference type="Pfam" id="PF01179">
    <property type="entry name" value="Cu_amine_oxid"/>
    <property type="match status" value="1"/>
</dbReference>
<keyword evidence="1" id="KW-0186">Copper</keyword>
<dbReference type="PANTHER" id="PTHR10638:SF20">
    <property type="entry name" value="AMINE OXIDASE"/>
    <property type="match status" value="1"/>
</dbReference>
<dbReference type="InterPro" id="IPR000269">
    <property type="entry name" value="Cu_amine_oxidase"/>
</dbReference>
<dbReference type="Proteomes" id="UP001651158">
    <property type="component" value="Unassembled WGS sequence"/>
</dbReference>
<comment type="caution">
    <text evidence="3">The sequence shown here is derived from an EMBL/GenBank/DDBJ whole genome shotgun (WGS) entry which is preliminary data.</text>
</comment>
<accession>A0ABR4QC64</accession>
<name>A0ABR4QC64_9CEST</name>
<organism evidence="3 4">
    <name type="scientific">Taenia crassiceps</name>
    <dbReference type="NCBI Taxonomy" id="6207"/>
    <lineage>
        <taxon>Eukaryota</taxon>
        <taxon>Metazoa</taxon>
        <taxon>Spiralia</taxon>
        <taxon>Lophotrochozoa</taxon>
        <taxon>Platyhelminthes</taxon>
        <taxon>Cestoda</taxon>
        <taxon>Eucestoda</taxon>
        <taxon>Cyclophyllidea</taxon>
        <taxon>Taeniidae</taxon>
        <taxon>Taenia</taxon>
    </lineage>
</organism>
<keyword evidence="1" id="KW-0801">TPQ</keyword>
<dbReference type="SUPFAM" id="SSF49998">
    <property type="entry name" value="Amine oxidase catalytic domain"/>
    <property type="match status" value="1"/>
</dbReference>
<keyword evidence="1" id="KW-0560">Oxidoreductase</keyword>
<feature type="domain" description="Copper amine oxidase catalytic" evidence="2">
    <location>
        <begin position="20"/>
        <end position="107"/>
    </location>
</feature>
<evidence type="ECO:0000313" key="3">
    <source>
        <dbReference type="EMBL" id="KAL5107173.1"/>
    </source>
</evidence>